<organism evidence="3 4">
    <name type="scientific">Anas platyrhynchos</name>
    <name type="common">Mallard</name>
    <name type="synonym">Anas boschas</name>
    <dbReference type="NCBI Taxonomy" id="8839"/>
    <lineage>
        <taxon>Eukaryota</taxon>
        <taxon>Metazoa</taxon>
        <taxon>Chordata</taxon>
        <taxon>Craniata</taxon>
        <taxon>Vertebrata</taxon>
        <taxon>Euteleostomi</taxon>
        <taxon>Archelosauria</taxon>
        <taxon>Archosauria</taxon>
        <taxon>Dinosauria</taxon>
        <taxon>Saurischia</taxon>
        <taxon>Theropoda</taxon>
        <taxon>Coelurosauria</taxon>
        <taxon>Aves</taxon>
        <taxon>Neognathae</taxon>
        <taxon>Galloanserae</taxon>
        <taxon>Anseriformes</taxon>
        <taxon>Anatidae</taxon>
        <taxon>Anatinae</taxon>
        <taxon>Anas</taxon>
    </lineage>
</organism>
<reference evidence="3" key="1">
    <citation type="submission" date="2025-08" db="UniProtKB">
        <authorList>
            <consortium name="Ensembl"/>
        </authorList>
    </citation>
    <scope>IDENTIFICATION</scope>
</reference>
<evidence type="ECO:0000313" key="3">
    <source>
        <dbReference type="Ensembl" id="ENSAPLP00020014734.1"/>
    </source>
</evidence>
<keyword evidence="2" id="KW-0472">Membrane</keyword>
<protein>
    <recommendedName>
        <fullName evidence="5">ERVV2 protein</fullName>
    </recommendedName>
</protein>
<dbReference type="Proteomes" id="UP000694400">
    <property type="component" value="Unassembled WGS sequence"/>
</dbReference>
<dbReference type="Pfam" id="PF00429">
    <property type="entry name" value="TLV_coat"/>
    <property type="match status" value="1"/>
</dbReference>
<proteinExistence type="predicted"/>
<sequence>KYLSLFLISCHYETEQWVHNTYVKLTQAVSDMLPRSNLEFPIWGIPSMNWTLTFVHPRNGTCRFGKDDHEHLGERFELLPRENVNIYTRCLNDKTPCVGTGPLSYLALEPNCSMAEYIGTFTKIRDYGVGVTICADKKDTNSGSHGLNSLTQICKLQKGFYWLCGDGHARKSLPLNWKGYCIGGYLIPSMTVHDVVPRGYLRNHIWRIRRKINNPLIERHTAFHSFVRWFIPWLGVNELEKAIVNISAIIEKLENKTLDAIKAQQEEISSLSQVVLQNRMALDLLLAAQGGVCTVINTSCCMYVDQSGRISTDLEEIWKQTRVLHEISKDDLSWSFSEIWNKLTAWLPNFQWLEQVFIALITLVVLGIFVCMLFRCLLCCVTALRRRKVEGGDR</sequence>
<dbReference type="PANTHER" id="PTHR10424">
    <property type="entry name" value="VIRAL ENVELOPE PROTEIN"/>
    <property type="match status" value="1"/>
</dbReference>
<evidence type="ECO:0000256" key="2">
    <source>
        <dbReference type="SAM" id="Phobius"/>
    </source>
</evidence>
<evidence type="ECO:0000313" key="4">
    <source>
        <dbReference type="Proteomes" id="UP000694400"/>
    </source>
</evidence>
<accession>A0A8B9T1U2</accession>
<evidence type="ECO:0008006" key="5">
    <source>
        <dbReference type="Google" id="ProtNLM"/>
    </source>
</evidence>
<dbReference type="AlphaFoldDB" id="A0A8B9T1U2"/>
<dbReference type="Ensembl" id="ENSAPLT00020015867.1">
    <property type="protein sequence ID" value="ENSAPLP00020014734.1"/>
    <property type="gene ID" value="ENSAPLG00020010706.1"/>
</dbReference>
<dbReference type="Gene3D" id="1.10.287.210">
    <property type="match status" value="1"/>
</dbReference>
<keyword evidence="2" id="KW-0812">Transmembrane</keyword>
<keyword evidence="2" id="KW-1133">Transmembrane helix</keyword>
<reference evidence="3" key="2">
    <citation type="submission" date="2025-09" db="UniProtKB">
        <authorList>
            <consortium name="Ensembl"/>
        </authorList>
    </citation>
    <scope>IDENTIFICATION</scope>
</reference>
<feature type="transmembrane region" description="Helical" evidence="2">
    <location>
        <begin position="357"/>
        <end position="384"/>
    </location>
</feature>
<dbReference type="PANTHER" id="PTHR10424:SF73">
    <property type="entry name" value="ENDOGENOUS RETROVIRUS GROUP FC1 ENV POLYPROTEIN-RELATED"/>
    <property type="match status" value="1"/>
</dbReference>
<dbReference type="SUPFAM" id="SSF58069">
    <property type="entry name" value="Virus ectodomain"/>
    <property type="match status" value="1"/>
</dbReference>
<evidence type="ECO:0000256" key="1">
    <source>
        <dbReference type="ARBA" id="ARBA00023157"/>
    </source>
</evidence>
<name>A0A8B9T1U2_ANAPL</name>
<dbReference type="InterPro" id="IPR018154">
    <property type="entry name" value="TLV/ENV_coat_polyprotein"/>
</dbReference>
<keyword evidence="1" id="KW-1015">Disulfide bond</keyword>